<dbReference type="AlphaFoldDB" id="A0AB72ZKK1"/>
<organism evidence="1 2">
    <name type="scientific">Yersinia pestis PY-08</name>
    <dbReference type="NCBI Taxonomy" id="992134"/>
    <lineage>
        <taxon>Bacteria</taxon>
        <taxon>Pseudomonadati</taxon>
        <taxon>Pseudomonadota</taxon>
        <taxon>Gammaproteobacteria</taxon>
        <taxon>Enterobacterales</taxon>
        <taxon>Yersiniaceae</taxon>
        <taxon>Yersinia</taxon>
    </lineage>
</organism>
<sequence length="43" mass="4958">MSVYVKKSKTIVIIILIKRNSRGITRLLLTKLWQVVSSELNSK</sequence>
<name>A0AB72ZKK1_YERPE</name>
<evidence type="ECO:0000313" key="1">
    <source>
        <dbReference type="EMBL" id="EIR19338.1"/>
    </source>
</evidence>
<comment type="caution">
    <text evidence="1">The sequence shown here is derived from an EMBL/GenBank/DDBJ whole genome shotgun (WGS) entry which is preliminary data.</text>
</comment>
<dbReference type="EMBL" id="AKRT01000276">
    <property type="protein sequence ID" value="EIR19338.1"/>
    <property type="molecule type" value="Genomic_DNA"/>
</dbReference>
<evidence type="ECO:0000313" key="2">
    <source>
        <dbReference type="Proteomes" id="UP000003231"/>
    </source>
</evidence>
<proteinExistence type="predicted"/>
<protein>
    <submittedName>
        <fullName evidence="1">Uncharacterized protein</fullName>
    </submittedName>
</protein>
<gene>
    <name evidence="1" type="ORF">YPPY08_2188</name>
</gene>
<accession>A0AB72ZKK1</accession>
<dbReference type="Proteomes" id="UP000003231">
    <property type="component" value="Unassembled WGS sequence"/>
</dbReference>
<reference evidence="1 2" key="1">
    <citation type="submission" date="2012-05" db="EMBL/GenBank/DDBJ databases">
        <title>Genome sequence of Yersinia Pestis PY-08.</title>
        <authorList>
            <person name="Santana-Cruz I."/>
            <person name="Sengamalay N."/>
            <person name="McCracken C."/>
            <person name="Daugherty S.C."/>
            <person name="Maroo A."/>
            <person name="Vara P.G."/>
            <person name="Tallon L.J."/>
            <person name="Sadzewicz L."/>
            <person name="Vinetz J.M."/>
            <person name="Cespedes Zambrano M.J."/>
            <person name="Fraser-Liggett C.M."/>
            <person name="Tettelin H."/>
        </authorList>
    </citation>
    <scope>NUCLEOTIDE SEQUENCE [LARGE SCALE GENOMIC DNA]</scope>
    <source>
        <strain evidence="1 2">PY-08</strain>
    </source>
</reference>